<dbReference type="EMBL" id="PJRQ01000030">
    <property type="protein sequence ID" value="PLR12787.1"/>
    <property type="molecule type" value="Genomic_DNA"/>
</dbReference>
<feature type="transmembrane region" description="Helical" evidence="1">
    <location>
        <begin position="21"/>
        <end position="54"/>
    </location>
</feature>
<reference evidence="2 5" key="2">
    <citation type="submission" date="2018-01" db="EMBL/GenBank/DDBJ databases">
        <title>Complete genome sequence of Caulobacter flavus RHGG3.</title>
        <authorList>
            <person name="Yang E."/>
        </authorList>
    </citation>
    <scope>NUCLEOTIDE SEQUENCE [LARGE SCALE GENOMIC DNA]</scope>
    <source>
        <strain evidence="2 5">RHGG3</strain>
    </source>
</reference>
<accession>A0A2N5CS19</accession>
<evidence type="ECO:0000256" key="1">
    <source>
        <dbReference type="SAM" id="Phobius"/>
    </source>
</evidence>
<dbReference type="EMBL" id="CP026100">
    <property type="protein sequence ID" value="AYV46490.1"/>
    <property type="molecule type" value="Genomic_DNA"/>
</dbReference>
<keyword evidence="1" id="KW-0472">Membrane</keyword>
<dbReference type="Proteomes" id="UP000234483">
    <property type="component" value="Unassembled WGS sequence"/>
</dbReference>
<protein>
    <recommendedName>
        <fullName evidence="6">DUF805 domain-containing protein</fullName>
    </recommendedName>
</protein>
<dbReference type="OrthoDB" id="7193304at2"/>
<organism evidence="3 4">
    <name type="scientific">Caulobacter flavus</name>
    <dbReference type="NCBI Taxonomy" id="1679497"/>
    <lineage>
        <taxon>Bacteria</taxon>
        <taxon>Pseudomonadati</taxon>
        <taxon>Pseudomonadota</taxon>
        <taxon>Alphaproteobacteria</taxon>
        <taxon>Caulobacterales</taxon>
        <taxon>Caulobacteraceae</taxon>
        <taxon>Caulobacter</taxon>
    </lineage>
</organism>
<evidence type="ECO:0000313" key="2">
    <source>
        <dbReference type="EMBL" id="AYV46490.1"/>
    </source>
</evidence>
<evidence type="ECO:0008006" key="6">
    <source>
        <dbReference type="Google" id="ProtNLM"/>
    </source>
</evidence>
<feature type="transmembrane region" description="Helical" evidence="1">
    <location>
        <begin position="101"/>
        <end position="122"/>
    </location>
</feature>
<evidence type="ECO:0000313" key="5">
    <source>
        <dbReference type="Proteomes" id="UP000281192"/>
    </source>
</evidence>
<name>A0A2N5CS19_9CAUL</name>
<evidence type="ECO:0000313" key="3">
    <source>
        <dbReference type="EMBL" id="PLR12787.1"/>
    </source>
</evidence>
<keyword evidence="1" id="KW-0812">Transmembrane</keyword>
<keyword evidence="5" id="KW-1185">Reference proteome</keyword>
<proteinExistence type="predicted"/>
<sequence>MAVSPLRAAWRYLAGRCRRQEYWISAVALIGAGLALRLAPASTALGWTLFAAWLLLASRRLRDIGWSPWLCLAPIAASLAVFFGVFALASSGDGRGGEAMLNIAPFALLAIWVGFWTLIGVWKSRPSDLPTPQARAEVFG</sequence>
<dbReference type="AlphaFoldDB" id="A0A2N5CS19"/>
<reference evidence="3 4" key="1">
    <citation type="submission" date="2017-12" db="EMBL/GenBank/DDBJ databases">
        <title>The genome sequence of Caulobacter flavus CGMCC1 15093.</title>
        <authorList>
            <person name="Gao J."/>
            <person name="Mao X."/>
            <person name="Sun J."/>
        </authorList>
    </citation>
    <scope>NUCLEOTIDE SEQUENCE [LARGE SCALE GENOMIC DNA]</scope>
    <source>
        <strain evidence="3 4">CGMCC1 15093</strain>
    </source>
</reference>
<keyword evidence="1" id="KW-1133">Transmembrane helix</keyword>
<gene>
    <name evidence="2" type="ORF">C1707_09570</name>
    <name evidence="3" type="ORF">CFHF_15255</name>
</gene>
<dbReference type="RefSeq" id="WP_101713851.1">
    <property type="nucleotide sequence ID" value="NZ_CP026100.1"/>
</dbReference>
<dbReference type="KEGG" id="cfh:C1707_09570"/>
<evidence type="ECO:0000313" key="4">
    <source>
        <dbReference type="Proteomes" id="UP000234483"/>
    </source>
</evidence>
<dbReference type="Proteomes" id="UP000281192">
    <property type="component" value="Chromosome"/>
</dbReference>
<feature type="transmembrane region" description="Helical" evidence="1">
    <location>
        <begin position="66"/>
        <end position="89"/>
    </location>
</feature>